<feature type="domain" description="PH" evidence="6">
    <location>
        <begin position="467"/>
        <end position="584"/>
    </location>
</feature>
<dbReference type="InterPro" id="IPR001331">
    <property type="entry name" value="GDS_CDC24_CS"/>
</dbReference>
<evidence type="ECO:0000256" key="1">
    <source>
        <dbReference type="ARBA" id="ARBA00022658"/>
    </source>
</evidence>
<dbReference type="InterPro" id="IPR008937">
    <property type="entry name" value="Ras-like_GEF"/>
</dbReference>
<dbReference type="PROSITE" id="PS50009">
    <property type="entry name" value="RASGEF_CAT"/>
    <property type="match status" value="1"/>
</dbReference>
<dbReference type="GeneID" id="488774"/>
<dbReference type="Gene3D" id="1.20.900.10">
    <property type="entry name" value="Dbl homology (DH) domain"/>
    <property type="match status" value="1"/>
</dbReference>
<evidence type="ECO:0000256" key="4">
    <source>
        <dbReference type="SAM" id="Coils"/>
    </source>
</evidence>
<dbReference type="GO" id="GO:0005085">
    <property type="term" value="F:guanyl-nucleotide exchange factor activity"/>
    <property type="evidence" value="ECO:0007669"/>
    <property type="project" value="UniProtKB-KW"/>
</dbReference>
<dbReference type="InterPro" id="IPR011993">
    <property type="entry name" value="PH-like_dom_sf"/>
</dbReference>
<evidence type="ECO:0000256" key="2">
    <source>
        <dbReference type="ARBA" id="ARBA00022737"/>
    </source>
</evidence>
<dbReference type="OrthoDB" id="10254377at2759"/>
<organism evidence="10 11">
    <name type="scientific">Canis lupus familiaris</name>
    <name type="common">Dog</name>
    <name type="synonym">Canis familiaris</name>
    <dbReference type="NCBI Taxonomy" id="9615"/>
    <lineage>
        <taxon>Eukaryota</taxon>
        <taxon>Metazoa</taxon>
        <taxon>Chordata</taxon>
        <taxon>Craniata</taxon>
        <taxon>Vertebrata</taxon>
        <taxon>Euteleostomi</taxon>
        <taxon>Mammalia</taxon>
        <taxon>Eutheria</taxon>
        <taxon>Laurasiatheria</taxon>
        <taxon>Carnivora</taxon>
        <taxon>Caniformia</taxon>
        <taxon>Canidae</taxon>
        <taxon>Canis</taxon>
    </lineage>
</organism>
<feature type="region of interest" description="Disordered" evidence="5">
    <location>
        <begin position="797"/>
        <end position="857"/>
    </location>
</feature>
<feature type="domain" description="N-terminal Ras-GEF" evidence="9">
    <location>
        <begin position="631"/>
        <end position="746"/>
    </location>
</feature>
<dbReference type="InterPro" id="IPR023578">
    <property type="entry name" value="Ras_GEF_dom_sf"/>
</dbReference>
<dbReference type="AlphaFoldDB" id="A0A8P0NFQ2"/>
<dbReference type="PROSITE" id="PS50003">
    <property type="entry name" value="PH_DOMAIN"/>
    <property type="match status" value="2"/>
</dbReference>
<dbReference type="SMART" id="SM00147">
    <property type="entry name" value="RasGEF"/>
    <property type="match status" value="1"/>
</dbReference>
<reference evidence="10 11" key="1">
    <citation type="journal article" date="2005" name="Nature">
        <title>Genome sequence, comparative analysis and haplotype structure of the domestic dog.</title>
        <authorList>
            <consortium name="Broad Sequencing Platform"/>
            <person name="Lindblad-Toh K."/>
            <person name="Wade C.M."/>
            <person name="Mikkelsen T.S."/>
            <person name="Karlsson E.K."/>
            <person name="Jaffe D.B."/>
            <person name="Kamal M."/>
            <person name="Clamp M."/>
            <person name="Chang J.L."/>
            <person name="Kulbokas E.J. III"/>
            <person name="Zody M.C."/>
            <person name="Mauceli E."/>
            <person name="Xie X."/>
            <person name="Breen M."/>
            <person name="Wayne R.K."/>
            <person name="Ostrander E.A."/>
            <person name="Ponting C.P."/>
            <person name="Galibert F."/>
            <person name="Smith D.R."/>
            <person name="DeJong P.J."/>
            <person name="Kirkness E."/>
            <person name="Alvarez P."/>
            <person name="Biagi T."/>
            <person name="Brockman W."/>
            <person name="Butler J."/>
            <person name="Chin C.W."/>
            <person name="Cook A."/>
            <person name="Cuff J."/>
            <person name="Daly M.J."/>
            <person name="DeCaprio D."/>
            <person name="Gnerre S."/>
            <person name="Grabherr M."/>
            <person name="Kellis M."/>
            <person name="Kleber M."/>
            <person name="Bardeleben C."/>
            <person name="Goodstadt L."/>
            <person name="Heger A."/>
            <person name="Hitte C."/>
            <person name="Kim L."/>
            <person name="Koepfli K.P."/>
            <person name="Parker H.G."/>
            <person name="Pollinger J.P."/>
            <person name="Searle S.M."/>
            <person name="Sutter N.B."/>
            <person name="Thomas R."/>
            <person name="Webber C."/>
            <person name="Baldwin J."/>
            <person name="Abebe A."/>
            <person name="Abouelleil A."/>
            <person name="Aftuck L."/>
            <person name="Ait-Zahra M."/>
            <person name="Aldredge T."/>
            <person name="Allen N."/>
            <person name="An P."/>
            <person name="Anderson S."/>
            <person name="Antoine C."/>
            <person name="Arachchi H."/>
            <person name="Aslam A."/>
            <person name="Ayotte L."/>
            <person name="Bachantsang P."/>
            <person name="Barry A."/>
            <person name="Bayul T."/>
            <person name="Benamara M."/>
            <person name="Berlin A."/>
            <person name="Bessette D."/>
            <person name="Blitshteyn B."/>
            <person name="Bloom T."/>
            <person name="Blye J."/>
            <person name="Boguslavskiy L."/>
            <person name="Bonnet C."/>
            <person name="Boukhgalter B."/>
            <person name="Brown A."/>
            <person name="Cahill P."/>
            <person name="Calixte N."/>
            <person name="Camarata J."/>
            <person name="Cheshatsang Y."/>
            <person name="Chu J."/>
            <person name="Citroen M."/>
            <person name="Collymore A."/>
            <person name="Cooke P."/>
            <person name="Dawoe T."/>
            <person name="Daza R."/>
            <person name="Decktor K."/>
            <person name="DeGray S."/>
            <person name="Dhargay N."/>
            <person name="Dooley K."/>
            <person name="Dooley K."/>
            <person name="Dorje P."/>
            <person name="Dorjee K."/>
            <person name="Dorris L."/>
            <person name="Duffey N."/>
            <person name="Dupes A."/>
            <person name="Egbiremolen O."/>
            <person name="Elong R."/>
            <person name="Falk J."/>
            <person name="Farina A."/>
            <person name="Faro S."/>
            <person name="Ferguson D."/>
            <person name="Ferreira P."/>
            <person name="Fisher S."/>
            <person name="FitzGerald M."/>
            <person name="Foley K."/>
            <person name="Foley C."/>
            <person name="Franke A."/>
            <person name="Friedrich D."/>
            <person name="Gage D."/>
            <person name="Garber M."/>
            <person name="Gearin G."/>
            <person name="Giannoukos G."/>
            <person name="Goode T."/>
            <person name="Goyette A."/>
            <person name="Graham J."/>
            <person name="Grandbois E."/>
            <person name="Gyaltsen K."/>
            <person name="Hafez N."/>
            <person name="Hagopian D."/>
            <person name="Hagos B."/>
            <person name="Hall J."/>
            <person name="Healy C."/>
            <person name="Hegarty R."/>
            <person name="Honan T."/>
            <person name="Horn A."/>
            <person name="Houde N."/>
            <person name="Hughes L."/>
            <person name="Hunnicutt L."/>
            <person name="Husby M."/>
            <person name="Jester B."/>
            <person name="Jones C."/>
            <person name="Kamat A."/>
            <person name="Kanga B."/>
            <person name="Kells C."/>
            <person name="Khazanovich D."/>
            <person name="Kieu A.C."/>
            <person name="Kisner P."/>
            <person name="Kumar M."/>
            <person name="Lance K."/>
            <person name="Landers T."/>
            <person name="Lara M."/>
            <person name="Lee W."/>
            <person name="Leger J.P."/>
            <person name="Lennon N."/>
            <person name="Leuper L."/>
            <person name="LeVine S."/>
            <person name="Liu J."/>
            <person name="Liu X."/>
            <person name="Lokyitsang Y."/>
            <person name="Lokyitsang T."/>
            <person name="Lui A."/>
            <person name="Macdonald J."/>
            <person name="Major J."/>
            <person name="Marabella R."/>
            <person name="Maru K."/>
            <person name="Matthews C."/>
            <person name="McDonough S."/>
            <person name="Mehta T."/>
            <person name="Meldrim J."/>
            <person name="Melnikov A."/>
            <person name="Meneus L."/>
            <person name="Mihalev A."/>
            <person name="Mihova T."/>
            <person name="Miller K."/>
            <person name="Mittelman R."/>
            <person name="Mlenga V."/>
            <person name="Mulrain L."/>
            <person name="Munson G."/>
            <person name="Navidi A."/>
            <person name="Naylor J."/>
            <person name="Nguyen T."/>
            <person name="Nguyen N."/>
            <person name="Nguyen C."/>
            <person name="Nguyen T."/>
            <person name="Nicol R."/>
            <person name="Norbu N."/>
            <person name="Norbu C."/>
            <person name="Novod N."/>
            <person name="Nyima T."/>
            <person name="Olandt P."/>
            <person name="O'Neill B."/>
            <person name="O'Neill K."/>
            <person name="Osman S."/>
            <person name="Oyono L."/>
            <person name="Patti C."/>
            <person name="Perrin D."/>
            <person name="Phunkhang P."/>
            <person name="Pierre F."/>
            <person name="Priest M."/>
            <person name="Rachupka A."/>
            <person name="Raghuraman S."/>
            <person name="Rameau R."/>
            <person name="Ray V."/>
            <person name="Raymond C."/>
            <person name="Rege F."/>
            <person name="Rise C."/>
            <person name="Rogers J."/>
            <person name="Rogov P."/>
            <person name="Sahalie J."/>
            <person name="Settipalli S."/>
            <person name="Sharpe T."/>
            <person name="Shea T."/>
            <person name="Sheehan M."/>
            <person name="Sherpa N."/>
            <person name="Shi J."/>
            <person name="Shih D."/>
            <person name="Sloan J."/>
            <person name="Smith C."/>
            <person name="Sparrow T."/>
            <person name="Stalker J."/>
            <person name="Stange-Thomann N."/>
            <person name="Stavropoulos S."/>
            <person name="Stone C."/>
            <person name="Stone S."/>
            <person name="Sykes S."/>
            <person name="Tchuinga P."/>
            <person name="Tenzing P."/>
            <person name="Tesfaye S."/>
            <person name="Thoulutsang D."/>
            <person name="Thoulutsang Y."/>
            <person name="Topham K."/>
            <person name="Topping I."/>
            <person name="Tsamla T."/>
            <person name="Vassiliev H."/>
            <person name="Venkataraman V."/>
            <person name="Vo A."/>
            <person name="Wangchuk T."/>
            <person name="Wangdi T."/>
            <person name="Weiand M."/>
            <person name="Wilkinson J."/>
            <person name="Wilson A."/>
            <person name="Yadav S."/>
            <person name="Yang S."/>
            <person name="Yang X."/>
            <person name="Young G."/>
            <person name="Yu Q."/>
            <person name="Zainoun J."/>
            <person name="Zembek L."/>
            <person name="Zimmer A."/>
            <person name="Lander E.S."/>
        </authorList>
    </citation>
    <scope>NUCLEOTIDE SEQUENCE [LARGE SCALE GENOMIC DNA]</scope>
    <source>
        <strain evidence="10">Boxer</strain>
    </source>
</reference>
<dbReference type="Pfam" id="PF00618">
    <property type="entry name" value="RasGEF_N"/>
    <property type="match status" value="1"/>
</dbReference>
<keyword evidence="4" id="KW-0175">Coiled coil</keyword>
<dbReference type="InterPro" id="IPR001895">
    <property type="entry name" value="RASGEF_cat_dom"/>
</dbReference>
<dbReference type="Pfam" id="PF00617">
    <property type="entry name" value="RasGEF"/>
    <property type="match status" value="1"/>
</dbReference>
<dbReference type="InterPro" id="IPR035899">
    <property type="entry name" value="DBL_dom_sf"/>
</dbReference>
<feature type="coiled-coil region" evidence="4">
    <location>
        <begin position="150"/>
        <end position="191"/>
    </location>
</feature>
<dbReference type="RefSeq" id="XP_038333043.1">
    <property type="nucleotide sequence ID" value="XM_038477115.1"/>
</dbReference>
<dbReference type="FunFam" id="1.10.840.10:FF:000004">
    <property type="entry name" value="ras-specific guanine nucleotide-releasing factor 2 isoform X1"/>
    <property type="match status" value="1"/>
</dbReference>
<dbReference type="InterPro" id="IPR036964">
    <property type="entry name" value="RASGEF_cat_dom_sf"/>
</dbReference>
<accession>A0A8P0NFQ2</accession>
<dbReference type="Ensembl" id="ENSCAFT00000022320.5">
    <property type="protein sequence ID" value="ENSCAFP00000020729.4"/>
    <property type="gene ID" value="ENSCAFG00000014053.5"/>
</dbReference>
<dbReference type="SMART" id="SM00325">
    <property type="entry name" value="RhoGEF"/>
    <property type="match status" value="1"/>
</dbReference>
<dbReference type="FunFam" id="1.20.870.10:FF:000004">
    <property type="entry name" value="Ras-specific guanine nucleotide-releasing factor 1 isoform 2"/>
    <property type="match status" value="1"/>
</dbReference>
<dbReference type="SUPFAM" id="SSF50729">
    <property type="entry name" value="PH domain-like"/>
    <property type="match status" value="2"/>
</dbReference>
<dbReference type="InterPro" id="IPR001849">
    <property type="entry name" value="PH_domain"/>
</dbReference>
<dbReference type="PANTHER" id="PTHR23113">
    <property type="entry name" value="GUANINE NUCLEOTIDE EXCHANGE FACTOR"/>
    <property type="match status" value="1"/>
</dbReference>
<dbReference type="SMART" id="SM00229">
    <property type="entry name" value="RasGEFN"/>
    <property type="match status" value="2"/>
</dbReference>
<dbReference type="Gene3D" id="1.10.840.10">
    <property type="entry name" value="Ras guanine-nucleotide exchange factors catalytic domain"/>
    <property type="match status" value="1"/>
</dbReference>
<dbReference type="Gene3D" id="2.30.29.30">
    <property type="entry name" value="Pleckstrin-homology domain (PH domain)/Phosphotyrosine-binding domain (PTB)"/>
    <property type="match status" value="2"/>
</dbReference>
<evidence type="ECO:0000259" key="7">
    <source>
        <dbReference type="PROSITE" id="PS50009"/>
    </source>
</evidence>
<dbReference type="FunFam" id="1.20.900.10:FF:000005">
    <property type="entry name" value="Ras-specific guanine nucleotide-releasing factor 1 isoform 2"/>
    <property type="match status" value="1"/>
</dbReference>
<dbReference type="SUPFAM" id="SSF48065">
    <property type="entry name" value="DBL homology domain (DH-domain)"/>
    <property type="match status" value="1"/>
</dbReference>
<feature type="domain" description="PH" evidence="6">
    <location>
        <begin position="22"/>
        <end position="129"/>
    </location>
</feature>
<dbReference type="SMART" id="SM00233">
    <property type="entry name" value="PH"/>
    <property type="match status" value="2"/>
</dbReference>
<name>A0A8P0NFQ2_CANLF</name>
<evidence type="ECO:0000256" key="3">
    <source>
        <dbReference type="PROSITE-ProRule" id="PRU00168"/>
    </source>
</evidence>
<feature type="compositionally biased region" description="Acidic residues" evidence="5">
    <location>
        <begin position="826"/>
        <end position="838"/>
    </location>
</feature>
<dbReference type="Pfam" id="PF00169">
    <property type="entry name" value="PH"/>
    <property type="match status" value="2"/>
</dbReference>
<dbReference type="Proteomes" id="UP000002254">
    <property type="component" value="Chromosome 3"/>
</dbReference>
<keyword evidence="1 3" id="KW-0344">Guanine-nucleotide releasing factor</keyword>
<evidence type="ECO:0000256" key="5">
    <source>
        <dbReference type="SAM" id="MobiDB-lite"/>
    </source>
</evidence>
<dbReference type="CDD" id="cd00160">
    <property type="entry name" value="RhoGEF"/>
    <property type="match status" value="1"/>
</dbReference>
<dbReference type="PROSITE" id="PS00720">
    <property type="entry name" value="RASGEF"/>
    <property type="match status" value="1"/>
</dbReference>
<evidence type="ECO:0000259" key="8">
    <source>
        <dbReference type="PROSITE" id="PS50010"/>
    </source>
</evidence>
<dbReference type="GO" id="GO:0007264">
    <property type="term" value="P:small GTPase-mediated signal transduction"/>
    <property type="evidence" value="ECO:0007669"/>
    <property type="project" value="InterPro"/>
</dbReference>
<dbReference type="CTD" id="5923"/>
<dbReference type="Pfam" id="PF00621">
    <property type="entry name" value="RhoGEF"/>
    <property type="match status" value="1"/>
</dbReference>
<dbReference type="FunFam" id="2.30.29.30:FF:000117">
    <property type="entry name" value="ras-specific guanine nucleotide-releasing factor 1 isoform X2"/>
    <property type="match status" value="1"/>
</dbReference>
<dbReference type="CDD" id="cd13261">
    <property type="entry name" value="PH_RasGRF1_2"/>
    <property type="match status" value="1"/>
</dbReference>
<dbReference type="PROSITE" id="PS50096">
    <property type="entry name" value="IQ"/>
    <property type="match status" value="1"/>
</dbReference>
<feature type="region of interest" description="Disordered" evidence="5">
    <location>
        <begin position="708"/>
        <end position="737"/>
    </location>
</feature>
<dbReference type="PANTHER" id="PTHR23113:SF193">
    <property type="entry name" value="RAS-SPECIFIC GUANINE NUCLEOTIDE-RELEASING FACTOR 1"/>
    <property type="match status" value="1"/>
</dbReference>
<keyword evidence="2" id="KW-0677">Repeat</keyword>
<dbReference type="FunFam" id="1.20.870.10:FF:000006">
    <property type="entry name" value="ras-specific guanine nucleotide-releasing factor 1 isoform X1"/>
    <property type="match status" value="1"/>
</dbReference>
<feature type="domain" description="Ras-GEF" evidence="7">
    <location>
        <begin position="1022"/>
        <end position="1254"/>
    </location>
</feature>
<dbReference type="SUPFAM" id="SSF48366">
    <property type="entry name" value="Ras GEF"/>
    <property type="match status" value="1"/>
</dbReference>
<dbReference type="PROSITE" id="PS50010">
    <property type="entry name" value="DH_2"/>
    <property type="match status" value="1"/>
</dbReference>
<gene>
    <name evidence="10" type="primary">RASGRF1</name>
</gene>
<dbReference type="InterPro" id="IPR000651">
    <property type="entry name" value="Ras-like_Gua-exchang_fac_N"/>
</dbReference>
<evidence type="ECO:0000259" key="6">
    <source>
        <dbReference type="PROSITE" id="PS50003"/>
    </source>
</evidence>
<proteinExistence type="predicted"/>
<protein>
    <submittedName>
        <fullName evidence="10">Ras protein specific guanine nucleotide releasing factor 1</fullName>
    </submittedName>
</protein>
<dbReference type="InterPro" id="IPR000219">
    <property type="entry name" value="DH_dom"/>
</dbReference>
<evidence type="ECO:0000313" key="11">
    <source>
        <dbReference type="Proteomes" id="UP000002254"/>
    </source>
</evidence>
<feature type="domain" description="DH" evidence="8">
    <location>
        <begin position="240"/>
        <end position="426"/>
    </location>
</feature>
<dbReference type="FunFam" id="2.30.29.30:FF:000176">
    <property type="entry name" value="ras-specific guanine nucleotide-releasing factor 1 isoform X2"/>
    <property type="match status" value="1"/>
</dbReference>
<dbReference type="PROSITE" id="PS00741">
    <property type="entry name" value="DH_1"/>
    <property type="match status" value="1"/>
</dbReference>
<dbReference type="InterPro" id="IPR019804">
    <property type="entry name" value="Ras_G-nucl-exch_fac_CS"/>
</dbReference>
<evidence type="ECO:0000259" key="9">
    <source>
        <dbReference type="PROSITE" id="PS50212"/>
    </source>
</evidence>
<reference evidence="10" key="2">
    <citation type="submission" date="2025-08" db="UniProtKB">
        <authorList>
            <consortium name="Ensembl"/>
        </authorList>
    </citation>
    <scope>IDENTIFICATION</scope>
</reference>
<feature type="compositionally biased region" description="Low complexity" evidence="5">
    <location>
        <begin position="841"/>
        <end position="857"/>
    </location>
</feature>
<dbReference type="CDD" id="cd00155">
    <property type="entry name" value="RasGEF"/>
    <property type="match status" value="1"/>
</dbReference>
<evidence type="ECO:0000313" key="10">
    <source>
        <dbReference type="Ensembl" id="ENSCAFP00000020729.4"/>
    </source>
</evidence>
<sequence length="1257" mass="143128">MQKGIRLNDGHVASLGLLARKDGTRKGYLSKRSSDNTKWQTKWFALLQNLLFYFESDSSSRPSGLYLLEGCVCDRAPSPKPALSAKEPLEKQHYFTVNFSHENQKALELRTEDAKDCDEWVAAIAHASYRTLATEHEALMQKYLHLLQIVETEKTVAKQLRRQIEDGEIEIERLKAEIASLLKDNERIQSTQTVTPNDEDSDIKKIKKVQSFLRGWLCRRKWKTIIQDYIRSPHADSMRKRNQVVFSMLEAEAEYVQQLHILVNNFLRPLRMAASSKKPPITHDDVSSIFLNSETIMFLHQIFYQGLKARISSWPTLVLADLFDILLPMLNIYQEFVRNHQYSLQILAHCKQNRDFDKLLKHYEAKPDCEERTLETFLTYPMFQIPRYILTLHELLAHTPHEHVERNSLDYAKSKLEELSRIMHDEVSETENIRKNLAIERMIIEGCEILLDTSQTFVRQGSLIQVPMSEKGKITRGRLGSLSLKKEGERQCFLFSKHLIICTRASGGKLHLTKNGVISLIDCTLLEEPESTEEDAKGSSQDIDHLDFKIGVEPKDSPPFTVILVASSRQEKAAWTSDISQCVDNIRCNGLMMNAFEENSKVTVPQMIKSDASLYCDDVDIRFSKTMNSCKVLQIRYASVGRLLERLTDLRFLSIDFLNTFLHSYRVFTTAVVVLDKLITIYRKPISAIPARSLELLFASGQNNKLLYGDPPKSPRATRKFSSPPPLSITKTSSPSRRRKLSLNIPIITGGKALDLAALSCSSNGYTSLYSAVSPFSKATLDTSKLFVSSSFANKIPDEGETATEKPEEPVALSKQSSEVSVREESDNDQTQSDDGDTEASPTKSPTTPKSVKSKNSSEFPLFSYNNGVVMTSCRELDNTRSALSAASAFAIATAGANEGTPNKEKYRRMSLASTGFPPDQRNGDKEFVIRRAATNRVLNVLRHWVSKHSQDFETNDELRCKVISFLEEVMHDPELLTQERKAAANIIRTLTQEDPGDNQITLEEITQMAEGVKAEPFENHSALEIAEQLTLLDHLVFKKIPYEEFFGQGWMKVEKNERTPYIMKTTKHFNDISNLIASEIIRNEDINARVSAIEKWVAVADICRCLHNYNAVLEITSSMNRSAIFRLKKTWLKVSKQTKALIDKLQKLVSSEGRFKNLREALKNCDPPCVPYLGMYLTDLAFIEEGTPNYTEDGLVNFSKMRMISHIIREIRQFQQTAYKIEHQVKVTQYLLDRSFVMDEESLYESSLRMEPKLPT</sequence>
<dbReference type="Gene3D" id="1.20.870.10">
    <property type="entry name" value="Son of sevenless (SoS) protein Chain: S domain 1"/>
    <property type="match status" value="2"/>
</dbReference>
<dbReference type="PROSITE" id="PS50212">
    <property type="entry name" value="RASGEF_NTER"/>
    <property type="match status" value="1"/>
</dbReference>